<proteinExistence type="predicted"/>
<evidence type="ECO:0000313" key="1">
    <source>
        <dbReference type="EMBL" id="CAK78891.1"/>
    </source>
</evidence>
<reference evidence="1 2" key="1">
    <citation type="journal article" date="2006" name="Nature">
        <title>Global trends of whole-genome duplications revealed by the ciliate Paramecium tetraurelia.</title>
        <authorList>
            <consortium name="Genoscope"/>
            <person name="Aury J.-M."/>
            <person name="Jaillon O."/>
            <person name="Duret L."/>
            <person name="Noel B."/>
            <person name="Jubin C."/>
            <person name="Porcel B.M."/>
            <person name="Segurens B."/>
            <person name="Daubin V."/>
            <person name="Anthouard V."/>
            <person name="Aiach N."/>
            <person name="Arnaiz O."/>
            <person name="Billaut A."/>
            <person name="Beisson J."/>
            <person name="Blanc I."/>
            <person name="Bouhouche K."/>
            <person name="Camara F."/>
            <person name="Duharcourt S."/>
            <person name="Guigo R."/>
            <person name="Gogendeau D."/>
            <person name="Katinka M."/>
            <person name="Keller A.-M."/>
            <person name="Kissmehl R."/>
            <person name="Klotz C."/>
            <person name="Koll F."/>
            <person name="Le Moue A."/>
            <person name="Lepere C."/>
            <person name="Malinsky S."/>
            <person name="Nowacki M."/>
            <person name="Nowak J.K."/>
            <person name="Plattner H."/>
            <person name="Poulain J."/>
            <person name="Ruiz F."/>
            <person name="Serrano V."/>
            <person name="Zagulski M."/>
            <person name="Dessen P."/>
            <person name="Betermier M."/>
            <person name="Weissenbach J."/>
            <person name="Scarpelli C."/>
            <person name="Schachter V."/>
            <person name="Sperling L."/>
            <person name="Meyer E."/>
            <person name="Cohen J."/>
            <person name="Wincker P."/>
        </authorList>
    </citation>
    <scope>NUCLEOTIDE SEQUENCE [LARGE SCALE GENOMIC DNA]</scope>
    <source>
        <strain evidence="1 2">Stock d4-2</strain>
    </source>
</reference>
<sequence length="119" mass="14020">MKNIVFAIHAFAVFRHTLRMVIDGGFEYRFVGVTKILQELNQIVYRQNVAEDVSFKKNFFFRKNQANVKCINSPIQVERENFEIVPLEVIYNQIPIQNTILDIPKNLFDQNIQKSTQNE</sequence>
<name>A0D774_PARTE</name>
<organism evidence="1 2">
    <name type="scientific">Paramecium tetraurelia</name>
    <dbReference type="NCBI Taxonomy" id="5888"/>
    <lineage>
        <taxon>Eukaryota</taxon>
        <taxon>Sar</taxon>
        <taxon>Alveolata</taxon>
        <taxon>Ciliophora</taxon>
        <taxon>Intramacronucleata</taxon>
        <taxon>Oligohymenophorea</taxon>
        <taxon>Peniculida</taxon>
        <taxon>Parameciidae</taxon>
        <taxon>Paramecium</taxon>
    </lineage>
</organism>
<dbReference type="Proteomes" id="UP000000600">
    <property type="component" value="Unassembled WGS sequence"/>
</dbReference>
<accession>A0D774</accession>
<dbReference type="RefSeq" id="XP_001446288.1">
    <property type="nucleotide sequence ID" value="XM_001446251.1"/>
</dbReference>
<dbReference type="InParanoid" id="A0D774"/>
<keyword evidence="2" id="KW-1185">Reference proteome</keyword>
<dbReference type="EMBL" id="CT868318">
    <property type="protein sequence ID" value="CAK78891.1"/>
    <property type="molecule type" value="Genomic_DNA"/>
</dbReference>
<dbReference type="OrthoDB" id="448893at2759"/>
<dbReference type="HOGENOM" id="CLU_2066011_0_0_1"/>
<dbReference type="AlphaFoldDB" id="A0D774"/>
<protein>
    <submittedName>
        <fullName evidence="1">Uncharacterized protein</fullName>
    </submittedName>
</protein>
<dbReference type="GeneID" id="5032073"/>
<evidence type="ECO:0000313" key="2">
    <source>
        <dbReference type="Proteomes" id="UP000000600"/>
    </source>
</evidence>
<dbReference type="KEGG" id="ptm:GSPATT00001932001"/>
<gene>
    <name evidence="1" type="ORF">GSPATT00001932001</name>
</gene>